<dbReference type="EMBL" id="JADNYJ010000035">
    <property type="protein sequence ID" value="KAF8902540.1"/>
    <property type="molecule type" value="Genomic_DNA"/>
</dbReference>
<proteinExistence type="predicted"/>
<name>A0A9P5TNB3_GYMJU</name>
<dbReference type="AlphaFoldDB" id="A0A9P5TNB3"/>
<evidence type="ECO:0000313" key="1">
    <source>
        <dbReference type="EMBL" id="KAF8902540.1"/>
    </source>
</evidence>
<organism evidence="1 2">
    <name type="scientific">Gymnopilus junonius</name>
    <name type="common">Spectacular rustgill mushroom</name>
    <name type="synonym">Gymnopilus spectabilis subsp. junonius</name>
    <dbReference type="NCBI Taxonomy" id="109634"/>
    <lineage>
        <taxon>Eukaryota</taxon>
        <taxon>Fungi</taxon>
        <taxon>Dikarya</taxon>
        <taxon>Basidiomycota</taxon>
        <taxon>Agaricomycotina</taxon>
        <taxon>Agaricomycetes</taxon>
        <taxon>Agaricomycetidae</taxon>
        <taxon>Agaricales</taxon>
        <taxon>Agaricineae</taxon>
        <taxon>Hymenogastraceae</taxon>
        <taxon>Gymnopilus</taxon>
    </lineage>
</organism>
<keyword evidence="2" id="KW-1185">Reference proteome</keyword>
<accession>A0A9P5TNB3</accession>
<dbReference type="Proteomes" id="UP000724874">
    <property type="component" value="Unassembled WGS sequence"/>
</dbReference>
<reference evidence="1" key="1">
    <citation type="submission" date="2020-11" db="EMBL/GenBank/DDBJ databases">
        <authorList>
            <consortium name="DOE Joint Genome Institute"/>
            <person name="Ahrendt S."/>
            <person name="Riley R."/>
            <person name="Andreopoulos W."/>
            <person name="LaButti K."/>
            <person name="Pangilinan J."/>
            <person name="Ruiz-duenas F.J."/>
            <person name="Barrasa J.M."/>
            <person name="Sanchez-Garcia M."/>
            <person name="Camarero S."/>
            <person name="Miyauchi S."/>
            <person name="Serrano A."/>
            <person name="Linde D."/>
            <person name="Babiker R."/>
            <person name="Drula E."/>
            <person name="Ayuso-Fernandez I."/>
            <person name="Pacheco R."/>
            <person name="Padilla G."/>
            <person name="Ferreira P."/>
            <person name="Barriuso J."/>
            <person name="Kellner H."/>
            <person name="Castanera R."/>
            <person name="Alfaro M."/>
            <person name="Ramirez L."/>
            <person name="Pisabarro A.G."/>
            <person name="Kuo A."/>
            <person name="Tritt A."/>
            <person name="Lipzen A."/>
            <person name="He G."/>
            <person name="Yan M."/>
            <person name="Ng V."/>
            <person name="Cullen D."/>
            <person name="Martin F."/>
            <person name="Rosso M.-N."/>
            <person name="Henrissat B."/>
            <person name="Hibbett D."/>
            <person name="Martinez A.T."/>
            <person name="Grigoriev I.V."/>
        </authorList>
    </citation>
    <scope>NUCLEOTIDE SEQUENCE</scope>
    <source>
        <strain evidence="1">AH 44721</strain>
    </source>
</reference>
<comment type="caution">
    <text evidence="1">The sequence shown here is derived from an EMBL/GenBank/DDBJ whole genome shotgun (WGS) entry which is preliminary data.</text>
</comment>
<dbReference type="OrthoDB" id="3365698at2759"/>
<gene>
    <name evidence="1" type="ORF">CPB84DRAFT_1961508</name>
</gene>
<sequence>MLESLPALEQLSLDSLPHFSLSDFTISKLDPSIRQAADAKPFLPNLKEFKFRGHIKFLPTSLIAMLKERLLYSQRNTSDNVPSIEGLRIMDITYQNREWGHSDGSDTNVLRDFHRQMMSLSSLGLTLDIVWEDTKDEHSVA</sequence>
<protein>
    <submittedName>
        <fullName evidence="1">Uncharacterized protein</fullName>
    </submittedName>
</protein>
<evidence type="ECO:0000313" key="2">
    <source>
        <dbReference type="Proteomes" id="UP000724874"/>
    </source>
</evidence>